<feature type="compositionally biased region" description="Polar residues" evidence="1">
    <location>
        <begin position="1"/>
        <end position="13"/>
    </location>
</feature>
<evidence type="ECO:0000256" key="1">
    <source>
        <dbReference type="SAM" id="MobiDB-lite"/>
    </source>
</evidence>
<feature type="compositionally biased region" description="Basic and acidic residues" evidence="1">
    <location>
        <begin position="85"/>
        <end position="103"/>
    </location>
</feature>
<dbReference type="EMBL" id="JBHFFA010000006">
    <property type="protein sequence ID" value="KAL2622056.1"/>
    <property type="molecule type" value="Genomic_DNA"/>
</dbReference>
<keyword evidence="3" id="KW-1185">Reference proteome</keyword>
<feature type="region of interest" description="Disordered" evidence="1">
    <location>
        <begin position="1"/>
        <end position="157"/>
    </location>
</feature>
<evidence type="ECO:0000313" key="2">
    <source>
        <dbReference type="EMBL" id="KAL2622056.1"/>
    </source>
</evidence>
<accession>A0ABD1Y5K9</accession>
<feature type="compositionally biased region" description="Polar residues" evidence="1">
    <location>
        <begin position="104"/>
        <end position="113"/>
    </location>
</feature>
<dbReference type="AlphaFoldDB" id="A0ABD1Y5K9"/>
<name>A0ABD1Y5K9_9MARC</name>
<organism evidence="2 3">
    <name type="scientific">Riccia fluitans</name>
    <dbReference type="NCBI Taxonomy" id="41844"/>
    <lineage>
        <taxon>Eukaryota</taxon>
        <taxon>Viridiplantae</taxon>
        <taxon>Streptophyta</taxon>
        <taxon>Embryophyta</taxon>
        <taxon>Marchantiophyta</taxon>
        <taxon>Marchantiopsida</taxon>
        <taxon>Marchantiidae</taxon>
        <taxon>Marchantiales</taxon>
        <taxon>Ricciaceae</taxon>
        <taxon>Riccia</taxon>
    </lineage>
</organism>
<gene>
    <name evidence="2" type="ORF">R1flu_002261</name>
</gene>
<proteinExistence type="predicted"/>
<feature type="compositionally biased region" description="Basic and acidic residues" evidence="1">
    <location>
        <begin position="114"/>
        <end position="124"/>
    </location>
</feature>
<reference evidence="2 3" key="1">
    <citation type="submission" date="2024-09" db="EMBL/GenBank/DDBJ databases">
        <title>Chromosome-scale assembly of Riccia fluitans.</title>
        <authorList>
            <person name="Paukszto L."/>
            <person name="Sawicki J."/>
            <person name="Karawczyk K."/>
            <person name="Piernik-Szablinska J."/>
            <person name="Szczecinska M."/>
            <person name="Mazdziarz M."/>
        </authorList>
    </citation>
    <scope>NUCLEOTIDE SEQUENCE [LARGE SCALE GENOMIC DNA]</scope>
    <source>
        <strain evidence="2">Rf_01</strain>
        <tissue evidence="2">Aerial parts of the thallus</tissue>
    </source>
</reference>
<dbReference type="Proteomes" id="UP001605036">
    <property type="component" value="Unassembled WGS sequence"/>
</dbReference>
<comment type="caution">
    <text evidence="2">The sequence shown here is derived from an EMBL/GenBank/DDBJ whole genome shotgun (WGS) entry which is preliminary data.</text>
</comment>
<sequence length="157" mass="17272">MSNYNGESSSSRGVYQEVGGRLPPKANALDKSAKGKEICNIDDPAKTATQPDQTLGKGDWPTLGRQGKTEKQAQVNDGSDEEEFWEGHLEEGQGNRQEEERDTQSGQETQGKPNTRDVEMKTAEQHVQGAEEMANLEADDSEGRFMSFEEAKKTCCA</sequence>
<protein>
    <submittedName>
        <fullName evidence="2">Uncharacterized protein</fullName>
    </submittedName>
</protein>
<evidence type="ECO:0000313" key="3">
    <source>
        <dbReference type="Proteomes" id="UP001605036"/>
    </source>
</evidence>
<feature type="compositionally biased region" description="Basic and acidic residues" evidence="1">
    <location>
        <begin position="141"/>
        <end position="157"/>
    </location>
</feature>
<feature type="compositionally biased region" description="Basic and acidic residues" evidence="1">
    <location>
        <begin position="31"/>
        <end position="45"/>
    </location>
</feature>